<dbReference type="PROSITE" id="PS51257">
    <property type="entry name" value="PROKAR_LIPOPROTEIN"/>
    <property type="match status" value="1"/>
</dbReference>
<dbReference type="InterPro" id="IPR013761">
    <property type="entry name" value="SAM/pointed_sf"/>
</dbReference>
<keyword evidence="2 4" id="KW-0853">WD repeat</keyword>
<dbReference type="GeneID" id="105908028"/>
<dbReference type="KEGG" id="char:105908028"/>
<dbReference type="SUPFAM" id="SSF57850">
    <property type="entry name" value="RING/U-box"/>
    <property type="match status" value="1"/>
</dbReference>
<organism evidence="7 8">
    <name type="scientific">Clupea harengus</name>
    <name type="common">Atlantic herring</name>
    <dbReference type="NCBI Taxonomy" id="7950"/>
    <lineage>
        <taxon>Eukaryota</taxon>
        <taxon>Metazoa</taxon>
        <taxon>Chordata</taxon>
        <taxon>Craniata</taxon>
        <taxon>Vertebrata</taxon>
        <taxon>Euteleostomi</taxon>
        <taxon>Actinopterygii</taxon>
        <taxon>Neopterygii</taxon>
        <taxon>Teleostei</taxon>
        <taxon>Clupei</taxon>
        <taxon>Clupeiformes</taxon>
        <taxon>Clupeoidei</taxon>
        <taxon>Clupeidae</taxon>
        <taxon>Clupea</taxon>
    </lineage>
</organism>
<keyword evidence="3" id="KW-0677">Repeat</keyword>
<evidence type="ECO:0000256" key="1">
    <source>
        <dbReference type="ARBA" id="ARBA00020894"/>
    </source>
</evidence>
<dbReference type="Pfam" id="PF04564">
    <property type="entry name" value="U-box"/>
    <property type="match status" value="1"/>
</dbReference>
<feature type="domain" description="U-box" evidence="6">
    <location>
        <begin position="412"/>
        <end position="483"/>
    </location>
</feature>
<dbReference type="CDD" id="cd00200">
    <property type="entry name" value="WD40"/>
    <property type="match status" value="1"/>
</dbReference>
<dbReference type="PROSITE" id="PS50105">
    <property type="entry name" value="SAM_DOMAIN"/>
    <property type="match status" value="1"/>
</dbReference>
<feature type="repeat" description="WD" evidence="4">
    <location>
        <begin position="13"/>
        <end position="52"/>
    </location>
</feature>
<feature type="repeat" description="WD" evidence="4">
    <location>
        <begin position="55"/>
        <end position="96"/>
    </location>
</feature>
<accession>A0A6P8ENZ7</accession>
<evidence type="ECO:0000259" key="6">
    <source>
        <dbReference type="PROSITE" id="PS51698"/>
    </source>
</evidence>
<reference evidence="8" key="1">
    <citation type="submission" date="2025-08" db="UniProtKB">
        <authorList>
            <consortium name="RefSeq"/>
        </authorList>
    </citation>
    <scope>IDENTIFICATION</scope>
</reference>
<gene>
    <name evidence="8" type="primary">LOC105908028</name>
</gene>
<evidence type="ECO:0000256" key="2">
    <source>
        <dbReference type="ARBA" id="ARBA00022574"/>
    </source>
</evidence>
<dbReference type="InterPro" id="IPR020472">
    <property type="entry name" value="WD40_PAC1"/>
</dbReference>
<dbReference type="GO" id="GO:0004842">
    <property type="term" value="F:ubiquitin-protein transferase activity"/>
    <property type="evidence" value="ECO:0007669"/>
    <property type="project" value="InterPro"/>
</dbReference>
<dbReference type="InterPro" id="IPR003613">
    <property type="entry name" value="Ubox_domain"/>
</dbReference>
<dbReference type="InterPro" id="IPR001660">
    <property type="entry name" value="SAM"/>
</dbReference>
<feature type="domain" description="SAM" evidence="5">
    <location>
        <begin position="343"/>
        <end position="407"/>
    </location>
</feature>
<sequence>MIALKMASAIHTLRDHRDDVNCCAFSATLLASCSGDKTVRVYSLNDFSELRFSPLSGHGYGVHWCCFSSCGNYLASCSTDATVIIWSMDTGEIMLKYEHPGRSPVRVCALTPDSSLVLSGASDGTVALWDFQSTTLRRTGAVTEATVAACSFTPCGQMFVTGCTLGDLKIWDLDLVQLHTQKDAHDLGVTCCQCDSISHIDGERVKFRLVSCGQDSQLKIWIISQHAVAGCHMQLLHTLKAQSGPVVSCAFSSDGQLVVSGSVDKTVTLYDGSQGVLLHTLSQHERYVTACAFSPSLPYLASGSMDNTVIVWRLGDGLSAEAPAAVCQGRKCAGHSGLLVSDWAEEHVAAWLAEEGLEELVSAFKGHNIDGPELLSLTRDTLARELSIDSVGLRGKVMRKIEELRAALVGSAAPDEFLCPITQEVMKDPVIAADGFSYEREAMESWIGAKNRTSPMTNLPLQTTLLIPNRMLKMAIGRWRATQ</sequence>
<dbReference type="InterPro" id="IPR001680">
    <property type="entry name" value="WD40_rpt"/>
</dbReference>
<evidence type="ECO:0000313" key="7">
    <source>
        <dbReference type="Proteomes" id="UP000515152"/>
    </source>
</evidence>
<dbReference type="SUPFAM" id="SSF47769">
    <property type="entry name" value="SAM/Pointed domain"/>
    <property type="match status" value="1"/>
</dbReference>
<dbReference type="OrthoDB" id="10064100at2759"/>
<dbReference type="PANTHER" id="PTHR46573">
    <property type="entry name" value="WD REPEAT, SAM AND U-BOX DOMAIN-CONTAINING PROTEIN 1"/>
    <property type="match status" value="1"/>
</dbReference>
<dbReference type="Pfam" id="PF00400">
    <property type="entry name" value="WD40"/>
    <property type="match status" value="7"/>
</dbReference>
<name>A0A6P8ENZ7_CLUHA</name>
<dbReference type="InterPro" id="IPR019775">
    <property type="entry name" value="WD40_repeat_CS"/>
</dbReference>
<dbReference type="SMART" id="SM00454">
    <property type="entry name" value="SAM"/>
    <property type="match status" value="1"/>
</dbReference>
<evidence type="ECO:0000313" key="8">
    <source>
        <dbReference type="RefSeq" id="XP_031414041.1"/>
    </source>
</evidence>
<dbReference type="PANTHER" id="PTHR46573:SF1">
    <property type="entry name" value="WD REPEAT, SAM AND U-BOX DOMAIN-CONTAINING PROTEIN 1"/>
    <property type="match status" value="1"/>
</dbReference>
<dbReference type="PROSITE" id="PS00678">
    <property type="entry name" value="WD_REPEATS_1"/>
    <property type="match status" value="1"/>
</dbReference>
<dbReference type="SMART" id="SM00320">
    <property type="entry name" value="WD40"/>
    <property type="match status" value="7"/>
</dbReference>
<dbReference type="Gene3D" id="3.30.40.10">
    <property type="entry name" value="Zinc/RING finger domain, C3HC4 (zinc finger)"/>
    <property type="match status" value="1"/>
</dbReference>
<dbReference type="PROSITE" id="PS50082">
    <property type="entry name" value="WD_REPEATS_2"/>
    <property type="match status" value="5"/>
</dbReference>
<dbReference type="Proteomes" id="UP000515152">
    <property type="component" value="Chromosome 2"/>
</dbReference>
<dbReference type="PROSITE" id="PS50294">
    <property type="entry name" value="WD_REPEATS_REGION"/>
    <property type="match status" value="4"/>
</dbReference>
<dbReference type="InterPro" id="IPR036322">
    <property type="entry name" value="WD40_repeat_dom_sf"/>
</dbReference>
<dbReference type="GO" id="GO:0016567">
    <property type="term" value="P:protein ubiquitination"/>
    <property type="evidence" value="ECO:0007669"/>
    <property type="project" value="InterPro"/>
</dbReference>
<dbReference type="SUPFAM" id="SSF50978">
    <property type="entry name" value="WD40 repeat-like"/>
    <property type="match status" value="1"/>
</dbReference>
<dbReference type="CDD" id="cd16655">
    <property type="entry name" value="RING-Ubox_WDSUB1-like"/>
    <property type="match status" value="1"/>
</dbReference>
<keyword evidence="7" id="KW-1185">Reference proteome</keyword>
<evidence type="ECO:0000256" key="4">
    <source>
        <dbReference type="PROSITE-ProRule" id="PRU00221"/>
    </source>
</evidence>
<dbReference type="PROSITE" id="PS51698">
    <property type="entry name" value="U_BOX"/>
    <property type="match status" value="1"/>
</dbReference>
<dbReference type="Gene3D" id="2.130.10.10">
    <property type="entry name" value="YVTN repeat-like/Quinoprotein amine dehydrogenase"/>
    <property type="match status" value="3"/>
</dbReference>
<proteinExistence type="predicted"/>
<feature type="repeat" description="WD" evidence="4">
    <location>
        <begin position="281"/>
        <end position="322"/>
    </location>
</feature>
<dbReference type="InterPro" id="IPR015943">
    <property type="entry name" value="WD40/YVTN_repeat-like_dom_sf"/>
</dbReference>
<feature type="repeat" description="WD" evidence="4">
    <location>
        <begin position="105"/>
        <end position="139"/>
    </location>
</feature>
<protein>
    <recommendedName>
        <fullName evidence="1">WD repeat, SAM and U-box domain-containing protein 1</fullName>
    </recommendedName>
</protein>
<evidence type="ECO:0000259" key="5">
    <source>
        <dbReference type="PROSITE" id="PS50105"/>
    </source>
</evidence>
<dbReference type="SMART" id="SM00504">
    <property type="entry name" value="Ubox"/>
    <property type="match status" value="1"/>
</dbReference>
<dbReference type="InterPro" id="IPR013083">
    <property type="entry name" value="Znf_RING/FYVE/PHD"/>
</dbReference>
<feature type="repeat" description="WD" evidence="4">
    <location>
        <begin position="239"/>
        <end position="280"/>
    </location>
</feature>
<dbReference type="Gene3D" id="1.10.150.50">
    <property type="entry name" value="Transcription Factor, Ets-1"/>
    <property type="match status" value="1"/>
</dbReference>
<evidence type="ECO:0000256" key="3">
    <source>
        <dbReference type="ARBA" id="ARBA00022737"/>
    </source>
</evidence>
<dbReference type="RefSeq" id="XP_031414041.1">
    <property type="nucleotide sequence ID" value="XM_031558181.2"/>
</dbReference>
<dbReference type="AlphaFoldDB" id="A0A6P8ENZ7"/>
<dbReference type="Pfam" id="PF07647">
    <property type="entry name" value="SAM_2"/>
    <property type="match status" value="1"/>
</dbReference>
<dbReference type="PRINTS" id="PR00320">
    <property type="entry name" value="GPROTEINBRPT"/>
</dbReference>
<dbReference type="InterPro" id="IPR052085">
    <property type="entry name" value="WD-SAM-U-box"/>
</dbReference>